<feature type="domain" description="Amidohydrolase-related" evidence="2">
    <location>
        <begin position="58"/>
        <end position="413"/>
    </location>
</feature>
<reference evidence="3 4" key="1">
    <citation type="journal article" date="2018" name="Nat. Biotechnol.">
        <title>A standardized bacterial taxonomy based on genome phylogeny substantially revises the tree of life.</title>
        <authorList>
            <person name="Parks D.H."/>
            <person name="Chuvochina M."/>
            <person name="Waite D.W."/>
            <person name="Rinke C."/>
            <person name="Skarshewski A."/>
            <person name="Chaumeil P.A."/>
            <person name="Hugenholtz P."/>
        </authorList>
    </citation>
    <scope>NUCLEOTIDE SEQUENCE [LARGE SCALE GENOMIC DNA]</scope>
    <source>
        <strain evidence="3">UBA9375</strain>
    </source>
</reference>
<dbReference type="InterPro" id="IPR050287">
    <property type="entry name" value="MTA/SAH_deaminase"/>
</dbReference>
<dbReference type="Pfam" id="PF01979">
    <property type="entry name" value="Amidohydro_1"/>
    <property type="match status" value="1"/>
</dbReference>
<dbReference type="GO" id="GO:0016810">
    <property type="term" value="F:hydrolase activity, acting on carbon-nitrogen (but not peptide) bonds"/>
    <property type="evidence" value="ECO:0007669"/>
    <property type="project" value="InterPro"/>
</dbReference>
<dbReference type="AlphaFoldDB" id="A0A3D3R1S2"/>
<evidence type="ECO:0000313" key="3">
    <source>
        <dbReference type="EMBL" id="HCO22158.1"/>
    </source>
</evidence>
<dbReference type="InterPro" id="IPR032466">
    <property type="entry name" value="Metal_Hydrolase"/>
</dbReference>
<evidence type="ECO:0000256" key="1">
    <source>
        <dbReference type="ARBA" id="ARBA00022801"/>
    </source>
</evidence>
<dbReference type="InterPro" id="IPR011059">
    <property type="entry name" value="Metal-dep_hydrolase_composite"/>
</dbReference>
<name>A0A3D3R1S2_9PLAN</name>
<keyword evidence="1 3" id="KW-0378">Hydrolase</keyword>
<dbReference type="SUPFAM" id="SSF51338">
    <property type="entry name" value="Composite domain of metallo-dependent hydrolases"/>
    <property type="match status" value="1"/>
</dbReference>
<dbReference type="InterPro" id="IPR006680">
    <property type="entry name" value="Amidohydro-rel"/>
</dbReference>
<dbReference type="Gene3D" id="3.20.20.140">
    <property type="entry name" value="Metal-dependent hydrolases"/>
    <property type="match status" value="1"/>
</dbReference>
<organism evidence="3 4">
    <name type="scientific">Gimesia maris</name>
    <dbReference type="NCBI Taxonomy" id="122"/>
    <lineage>
        <taxon>Bacteria</taxon>
        <taxon>Pseudomonadati</taxon>
        <taxon>Planctomycetota</taxon>
        <taxon>Planctomycetia</taxon>
        <taxon>Planctomycetales</taxon>
        <taxon>Planctomycetaceae</taxon>
        <taxon>Gimesia</taxon>
    </lineage>
</organism>
<proteinExistence type="predicted"/>
<dbReference type="EMBL" id="DQAY01000022">
    <property type="protein sequence ID" value="HCO22158.1"/>
    <property type="molecule type" value="Genomic_DNA"/>
</dbReference>
<dbReference type="PANTHER" id="PTHR43794">
    <property type="entry name" value="AMINOHYDROLASE SSNA-RELATED"/>
    <property type="match status" value="1"/>
</dbReference>
<protein>
    <submittedName>
        <fullName evidence="3">Chlorohydrolase</fullName>
    </submittedName>
</protein>
<sequence length="416" mass="45851">MFIRQSDILERQILAARWVYPVEGPPLERAVVELEGSRIAAVYQGEHPRAVDLGNTALIPGLVNAHTHLEFSQLETPLGPTQPFAEWIRSIMKSRFTCSVPARDRIQQGIEESLQAGTTCLGEIATGSESLQLLNADDRKPSAVVFRECLGFTPDRIQEQQQIAADYLQLGTDLELSAAVGLGLSPHAPYSVNPDLYLNLIQQARDQGVPAAVHLAETEDELEFLSQKSGPFVDLLAELGLWDPQILRDGMRLYDYLAPLAELTSALAVHGNYFGDAEIEFLKQAPQISVVYCPRTHYYFGHRLHPWQSMISQGINVALGTDSRASNPDLSLWKELQFLRDKFPDVPTDLILECGTLAGARALELSDELGTLTVGKRADLALVRLPEGSVPASGSDLLLNSRSYVSRVMLNGVWIN</sequence>
<accession>A0A3D3R1S2</accession>
<comment type="caution">
    <text evidence="3">The sequence shown here is derived from an EMBL/GenBank/DDBJ whole genome shotgun (WGS) entry which is preliminary data.</text>
</comment>
<dbReference type="Gene3D" id="2.30.40.10">
    <property type="entry name" value="Urease, subunit C, domain 1"/>
    <property type="match status" value="1"/>
</dbReference>
<dbReference type="Proteomes" id="UP000263642">
    <property type="component" value="Unassembled WGS sequence"/>
</dbReference>
<dbReference type="SUPFAM" id="SSF51556">
    <property type="entry name" value="Metallo-dependent hydrolases"/>
    <property type="match status" value="1"/>
</dbReference>
<dbReference type="PANTHER" id="PTHR43794:SF11">
    <property type="entry name" value="AMIDOHYDROLASE-RELATED DOMAIN-CONTAINING PROTEIN"/>
    <property type="match status" value="1"/>
</dbReference>
<evidence type="ECO:0000259" key="2">
    <source>
        <dbReference type="Pfam" id="PF01979"/>
    </source>
</evidence>
<gene>
    <name evidence="3" type="ORF">DIT97_03490</name>
</gene>
<evidence type="ECO:0000313" key="4">
    <source>
        <dbReference type="Proteomes" id="UP000263642"/>
    </source>
</evidence>